<dbReference type="InterPro" id="IPR005501">
    <property type="entry name" value="LamB/YcsF/PxpA-like"/>
</dbReference>
<dbReference type="PANTHER" id="PTHR30292">
    <property type="entry name" value="UNCHARACTERIZED PROTEIN YBGL-RELATED"/>
    <property type="match status" value="1"/>
</dbReference>
<dbReference type="AlphaFoldDB" id="A0A1L3J226"/>
<dbReference type="Proteomes" id="UP000182510">
    <property type="component" value="Chromosome"/>
</dbReference>
<dbReference type="CDD" id="cd10801">
    <property type="entry name" value="LamB_YcsF_like_1"/>
    <property type="match status" value="1"/>
</dbReference>
<dbReference type="EMBL" id="CP018153">
    <property type="protein sequence ID" value="APG59192.1"/>
    <property type="molecule type" value="Genomic_DNA"/>
</dbReference>
<dbReference type="GO" id="GO:0005975">
    <property type="term" value="P:carbohydrate metabolic process"/>
    <property type="evidence" value="ECO:0007669"/>
    <property type="project" value="InterPro"/>
</dbReference>
<dbReference type="Pfam" id="PF03746">
    <property type="entry name" value="LamB_YcsF"/>
    <property type="match status" value="1"/>
</dbReference>
<dbReference type="NCBIfam" id="NF003814">
    <property type="entry name" value="PRK05406.1-3"/>
    <property type="match status" value="1"/>
</dbReference>
<proteinExistence type="predicted"/>
<dbReference type="InterPro" id="IPR011330">
    <property type="entry name" value="Glyco_hydro/deAcase_b/a-brl"/>
</dbReference>
<protein>
    <submittedName>
        <fullName evidence="1">Lactam utilization protein LamB</fullName>
    </submittedName>
</protein>
<evidence type="ECO:0000313" key="1">
    <source>
        <dbReference type="EMBL" id="APG59192.1"/>
    </source>
</evidence>
<dbReference type="KEGG" id="grl:LPB144_01670"/>
<reference evidence="1 2" key="1">
    <citation type="submission" date="2016-11" db="EMBL/GenBank/DDBJ databases">
        <title>Gramella sp. LPB0144 isolated from marine environment.</title>
        <authorList>
            <person name="Kim E."/>
            <person name="Yi H."/>
        </authorList>
    </citation>
    <scope>NUCLEOTIDE SEQUENCE [LARGE SCALE GENOMIC DNA]</scope>
    <source>
        <strain evidence="1 2">LPB0144</strain>
    </source>
</reference>
<dbReference type="SUPFAM" id="SSF88713">
    <property type="entry name" value="Glycoside hydrolase/deacetylase"/>
    <property type="match status" value="1"/>
</dbReference>
<dbReference type="RefSeq" id="WP_072551847.1">
    <property type="nucleotide sequence ID" value="NZ_CP018153.1"/>
</dbReference>
<dbReference type="STRING" id="1913577.LPB144_01670"/>
<name>A0A1L3J226_9FLAO</name>
<gene>
    <name evidence="1" type="ORF">LPB144_01670</name>
</gene>
<evidence type="ECO:0000313" key="2">
    <source>
        <dbReference type="Proteomes" id="UP000182510"/>
    </source>
</evidence>
<dbReference type="NCBIfam" id="NF003816">
    <property type="entry name" value="PRK05406.1-5"/>
    <property type="match status" value="1"/>
</dbReference>
<organism evidence="1 2">
    <name type="scientific">Christiangramia salexigens</name>
    <dbReference type="NCBI Taxonomy" id="1913577"/>
    <lineage>
        <taxon>Bacteria</taxon>
        <taxon>Pseudomonadati</taxon>
        <taxon>Bacteroidota</taxon>
        <taxon>Flavobacteriia</taxon>
        <taxon>Flavobacteriales</taxon>
        <taxon>Flavobacteriaceae</taxon>
        <taxon>Christiangramia</taxon>
    </lineage>
</organism>
<keyword evidence="2" id="KW-1185">Reference proteome</keyword>
<dbReference type="PANTHER" id="PTHR30292:SF0">
    <property type="entry name" value="5-OXOPROLINASE SUBUNIT A"/>
    <property type="match status" value="1"/>
</dbReference>
<accession>A0A1L3J226</accession>
<dbReference type="OrthoDB" id="9773478at2"/>
<sequence>MKKYIHLNCDLGEGGSFDEELMPLISACNIACGGHAGNLETMHRTVRLAMEHKVEIGAHPSYPDRKNFGRSVMEMSEEDLKLSIEGQVLSLKQIAESEGGKLSHVKLHGALYNAAAKDENIARIVVECLEDLDGDFTLFVPLNSKIADMAMGKFELIFEAFADRNYHENYSLVSRSEKHALINEKESVFEHVFRMVNDHKIRCVSGVEIPCEADTFCMHSDTPSSLEILNYLHKKLAERGFQISNA</sequence>
<dbReference type="Gene3D" id="3.20.20.370">
    <property type="entry name" value="Glycoside hydrolase/deacetylase"/>
    <property type="match status" value="1"/>
</dbReference>